<gene>
    <name evidence="1" type="ORF">OVA965_LOCUS45907</name>
    <name evidence="2" type="ORF">TMI583_LOCUS49900</name>
</gene>
<sequence>IPSRPQQISRLKAPATLVRSSTMPSPITSIPTSVPSIVLQSQPMQPTNQISSPLPDIVQNTLHNNNNPIMTTPVLSVIAPSSAGVCIFSKRF</sequence>
<proteinExistence type="predicted"/>
<evidence type="ECO:0000313" key="1">
    <source>
        <dbReference type="EMBL" id="CAF1676466.1"/>
    </source>
</evidence>
<protein>
    <submittedName>
        <fullName evidence="1">Uncharacterized protein</fullName>
    </submittedName>
</protein>
<name>A0A8S2GBF6_9BILA</name>
<evidence type="ECO:0000313" key="2">
    <source>
        <dbReference type="EMBL" id="CAF4560335.1"/>
    </source>
</evidence>
<reference evidence="1" key="1">
    <citation type="submission" date="2021-02" db="EMBL/GenBank/DDBJ databases">
        <authorList>
            <person name="Nowell W R."/>
        </authorList>
    </citation>
    <scope>NUCLEOTIDE SEQUENCE</scope>
</reference>
<dbReference type="EMBL" id="CAJOBA010113392">
    <property type="protein sequence ID" value="CAF4560335.1"/>
    <property type="molecule type" value="Genomic_DNA"/>
</dbReference>
<dbReference type="Proteomes" id="UP000682733">
    <property type="component" value="Unassembled WGS sequence"/>
</dbReference>
<dbReference type="AlphaFoldDB" id="A0A8S2GBF6"/>
<dbReference type="EMBL" id="CAJNOK010077279">
    <property type="protein sequence ID" value="CAF1676466.1"/>
    <property type="molecule type" value="Genomic_DNA"/>
</dbReference>
<comment type="caution">
    <text evidence="1">The sequence shown here is derived from an EMBL/GenBank/DDBJ whole genome shotgun (WGS) entry which is preliminary data.</text>
</comment>
<dbReference type="Proteomes" id="UP000677228">
    <property type="component" value="Unassembled WGS sequence"/>
</dbReference>
<accession>A0A8S2GBF6</accession>
<feature type="non-terminal residue" evidence="1">
    <location>
        <position position="1"/>
    </location>
</feature>
<organism evidence="1 3">
    <name type="scientific">Didymodactylos carnosus</name>
    <dbReference type="NCBI Taxonomy" id="1234261"/>
    <lineage>
        <taxon>Eukaryota</taxon>
        <taxon>Metazoa</taxon>
        <taxon>Spiralia</taxon>
        <taxon>Gnathifera</taxon>
        <taxon>Rotifera</taxon>
        <taxon>Eurotatoria</taxon>
        <taxon>Bdelloidea</taxon>
        <taxon>Philodinida</taxon>
        <taxon>Philodinidae</taxon>
        <taxon>Didymodactylos</taxon>
    </lineage>
</organism>
<evidence type="ECO:0000313" key="3">
    <source>
        <dbReference type="Proteomes" id="UP000677228"/>
    </source>
</evidence>